<gene>
    <name evidence="2" type="ORF">NC653_009651</name>
</gene>
<reference evidence="2" key="1">
    <citation type="journal article" date="2023" name="Mol. Ecol. Resour.">
        <title>Chromosome-level genome assembly of a triploid poplar Populus alba 'Berolinensis'.</title>
        <authorList>
            <person name="Chen S."/>
            <person name="Yu Y."/>
            <person name="Wang X."/>
            <person name="Wang S."/>
            <person name="Zhang T."/>
            <person name="Zhou Y."/>
            <person name="He R."/>
            <person name="Meng N."/>
            <person name="Wang Y."/>
            <person name="Liu W."/>
            <person name="Liu Z."/>
            <person name="Liu J."/>
            <person name="Guo Q."/>
            <person name="Huang H."/>
            <person name="Sederoff R.R."/>
            <person name="Wang G."/>
            <person name="Qu G."/>
            <person name="Chen S."/>
        </authorList>
    </citation>
    <scope>NUCLEOTIDE SEQUENCE</scope>
    <source>
        <strain evidence="2">SC-2020</strain>
    </source>
</reference>
<accession>A0AAD6R9Y3</accession>
<protein>
    <submittedName>
        <fullName evidence="2">Uncharacterized protein</fullName>
    </submittedName>
</protein>
<feature type="compositionally biased region" description="Polar residues" evidence="1">
    <location>
        <begin position="25"/>
        <end position="41"/>
    </location>
</feature>
<dbReference type="AlphaFoldDB" id="A0AAD6R9Y3"/>
<sequence>MLNYVNSNLCSTIKRDEQRQEMGEPSSTRRNQKQSSYSSNTELLVHKKTQIHLHSFPFNPTPKPLMASCCYSLWGLI</sequence>
<feature type="compositionally biased region" description="Basic and acidic residues" evidence="1">
    <location>
        <begin position="13"/>
        <end position="22"/>
    </location>
</feature>
<keyword evidence="3" id="KW-1185">Reference proteome</keyword>
<evidence type="ECO:0000313" key="3">
    <source>
        <dbReference type="Proteomes" id="UP001164929"/>
    </source>
</evidence>
<dbReference type="EMBL" id="JAQIZT010000003">
    <property type="protein sequence ID" value="KAJ7004878.1"/>
    <property type="molecule type" value="Genomic_DNA"/>
</dbReference>
<organism evidence="2 3">
    <name type="scientific">Populus alba x Populus x berolinensis</name>
    <dbReference type="NCBI Taxonomy" id="444605"/>
    <lineage>
        <taxon>Eukaryota</taxon>
        <taxon>Viridiplantae</taxon>
        <taxon>Streptophyta</taxon>
        <taxon>Embryophyta</taxon>
        <taxon>Tracheophyta</taxon>
        <taxon>Spermatophyta</taxon>
        <taxon>Magnoliopsida</taxon>
        <taxon>eudicotyledons</taxon>
        <taxon>Gunneridae</taxon>
        <taxon>Pentapetalae</taxon>
        <taxon>rosids</taxon>
        <taxon>fabids</taxon>
        <taxon>Malpighiales</taxon>
        <taxon>Salicaceae</taxon>
        <taxon>Saliceae</taxon>
        <taxon>Populus</taxon>
    </lineage>
</organism>
<proteinExistence type="predicted"/>
<evidence type="ECO:0000256" key="1">
    <source>
        <dbReference type="SAM" id="MobiDB-lite"/>
    </source>
</evidence>
<comment type="caution">
    <text evidence="2">The sequence shown here is derived from an EMBL/GenBank/DDBJ whole genome shotgun (WGS) entry which is preliminary data.</text>
</comment>
<feature type="region of interest" description="Disordered" evidence="1">
    <location>
        <begin position="13"/>
        <end position="41"/>
    </location>
</feature>
<dbReference type="Proteomes" id="UP001164929">
    <property type="component" value="Chromosome 3"/>
</dbReference>
<evidence type="ECO:0000313" key="2">
    <source>
        <dbReference type="EMBL" id="KAJ7004878.1"/>
    </source>
</evidence>
<name>A0AAD6R9Y3_9ROSI</name>